<accession>A0A4U8Z628</accession>
<feature type="region of interest" description="Disordered" evidence="1">
    <location>
        <begin position="175"/>
        <end position="196"/>
    </location>
</feature>
<feature type="region of interest" description="Disordered" evidence="1">
    <location>
        <begin position="237"/>
        <end position="256"/>
    </location>
</feature>
<reference evidence="2 3" key="1">
    <citation type="submission" date="2019-03" db="EMBL/GenBank/DDBJ databases">
        <authorList>
            <person name="Kox A.R. M."/>
        </authorList>
    </citation>
    <scope>NUCLEOTIDE SEQUENCE [LARGE SCALE GENOMIC DNA]</scope>
    <source>
        <strain evidence="2">MTUNDRAET4 annotated genome</strain>
    </source>
</reference>
<evidence type="ECO:0000256" key="1">
    <source>
        <dbReference type="SAM" id="MobiDB-lite"/>
    </source>
</evidence>
<dbReference type="AlphaFoldDB" id="A0A4U8Z628"/>
<sequence length="256" mass="27072">MRRRWIAGSFRPRYAVTGAVAGQPAGVYLGSAAAAASGARVMVLRWPRMEGAPVTVLLRGGAFADQARLAYLDPPTGRVLDIADLRGGLIGLAHALHANLMLPPFLREADCRLGRRRASDDGADRPLALAPAVCRLSPAAALAARSSAEFKPPSYDGLLDRRAFGGDGAYRRHARLSGGDARDDQPFRRGRATGAASGLRRLDAPAFAGSAARGGSRDADRRRIEAGLADAADASRKILARDGGDADRRDADRARR</sequence>
<gene>
    <name evidence="2" type="ORF">MTUNDRAET4_4121</name>
</gene>
<proteinExistence type="predicted"/>
<evidence type="ECO:0000313" key="2">
    <source>
        <dbReference type="EMBL" id="VFU11002.1"/>
    </source>
</evidence>
<dbReference type="Proteomes" id="UP000294360">
    <property type="component" value="Chromosome"/>
</dbReference>
<dbReference type="KEGG" id="mtun:MTUNDRAET4_4121"/>
<name>A0A4U8Z628_METTU</name>
<dbReference type="EMBL" id="LR536450">
    <property type="protein sequence ID" value="VFU11002.1"/>
    <property type="molecule type" value="Genomic_DNA"/>
</dbReference>
<evidence type="ECO:0000313" key="3">
    <source>
        <dbReference type="Proteomes" id="UP000294360"/>
    </source>
</evidence>
<organism evidence="2 3">
    <name type="scientific">Methylocella tundrae</name>
    <dbReference type="NCBI Taxonomy" id="227605"/>
    <lineage>
        <taxon>Bacteria</taxon>
        <taxon>Pseudomonadati</taxon>
        <taxon>Pseudomonadota</taxon>
        <taxon>Alphaproteobacteria</taxon>
        <taxon>Hyphomicrobiales</taxon>
        <taxon>Beijerinckiaceae</taxon>
        <taxon>Methylocella</taxon>
    </lineage>
</organism>
<protein>
    <submittedName>
        <fullName evidence="2">Uncharacterized protein</fullName>
    </submittedName>
</protein>